<evidence type="ECO:0000313" key="9">
    <source>
        <dbReference type="EMBL" id="KYP49720.1"/>
    </source>
</evidence>
<dbReference type="Gene3D" id="3.30.70.270">
    <property type="match status" value="2"/>
</dbReference>
<keyword evidence="7" id="KW-0695">RNA-directed DNA polymerase</keyword>
<evidence type="ECO:0000256" key="3">
    <source>
        <dbReference type="ARBA" id="ARBA00022695"/>
    </source>
</evidence>
<sequence>MCTYFRAINNITAKYRHPIPKLDDTLDELHGALIFSKIDLKSGYHQIRIKEGDEWKTAFKTKFGIYEWLVMPFGLTNAPSTIMRLMNHVLRDCIGRFVVVYFDDILIYSKSLKDHLRHLRDVLLILRDNHLYANLEKCTFCQENVNFLGFIVGKEGVKVDPKKVKAIQEWPTPKSVGDIRCFHGLASFYRRSVKDFSTIASPLNELVKKDVPFIWGEKQAKVMENL</sequence>
<dbReference type="FunFam" id="3.10.10.10:FF:000007">
    <property type="entry name" value="Retrovirus-related Pol polyprotein from transposon 17.6-like Protein"/>
    <property type="match status" value="1"/>
</dbReference>
<evidence type="ECO:0000256" key="4">
    <source>
        <dbReference type="ARBA" id="ARBA00022722"/>
    </source>
</evidence>
<keyword evidence="10" id="KW-1185">Reference proteome</keyword>
<evidence type="ECO:0000256" key="6">
    <source>
        <dbReference type="ARBA" id="ARBA00022801"/>
    </source>
</evidence>
<dbReference type="AlphaFoldDB" id="A0A151S4H2"/>
<evidence type="ECO:0000256" key="7">
    <source>
        <dbReference type="ARBA" id="ARBA00022918"/>
    </source>
</evidence>
<keyword evidence="2" id="KW-0808">Transferase</keyword>
<dbReference type="InterPro" id="IPR043128">
    <property type="entry name" value="Rev_trsase/Diguanyl_cyclase"/>
</dbReference>
<reference evidence="9" key="1">
    <citation type="journal article" date="2012" name="Nat. Biotechnol.">
        <title>Draft genome sequence of pigeonpea (Cajanus cajan), an orphan legume crop of resource-poor farmers.</title>
        <authorList>
            <person name="Varshney R.K."/>
            <person name="Chen W."/>
            <person name="Li Y."/>
            <person name="Bharti A.K."/>
            <person name="Saxena R.K."/>
            <person name="Schlueter J.A."/>
            <person name="Donoghue M.T."/>
            <person name="Azam S."/>
            <person name="Fan G."/>
            <person name="Whaley A.M."/>
            <person name="Farmer A.D."/>
            <person name="Sheridan J."/>
            <person name="Iwata A."/>
            <person name="Tuteja R."/>
            <person name="Penmetsa R.V."/>
            <person name="Wu W."/>
            <person name="Upadhyaya H.D."/>
            <person name="Yang S.P."/>
            <person name="Shah T."/>
            <person name="Saxena K.B."/>
            <person name="Michael T."/>
            <person name="McCombie W.R."/>
            <person name="Yang B."/>
            <person name="Zhang G."/>
            <person name="Yang H."/>
            <person name="Wang J."/>
            <person name="Spillane C."/>
            <person name="Cook D.R."/>
            <person name="May G.D."/>
            <person name="Xu X."/>
            <person name="Jackson S.A."/>
        </authorList>
    </citation>
    <scope>NUCLEOTIDE SEQUENCE [LARGE SCALE GENOMIC DNA]</scope>
</reference>
<keyword evidence="1" id="KW-0645">Protease</keyword>
<feature type="domain" description="Reverse transcriptase" evidence="8">
    <location>
        <begin position="1"/>
        <end position="152"/>
    </location>
</feature>
<gene>
    <name evidence="9" type="ORF">KK1_028496</name>
</gene>
<name>A0A151S4H2_CAJCA</name>
<dbReference type="SUPFAM" id="SSF56672">
    <property type="entry name" value="DNA/RNA polymerases"/>
    <property type="match status" value="1"/>
</dbReference>
<evidence type="ECO:0000256" key="1">
    <source>
        <dbReference type="ARBA" id="ARBA00022670"/>
    </source>
</evidence>
<evidence type="ECO:0000256" key="5">
    <source>
        <dbReference type="ARBA" id="ARBA00022759"/>
    </source>
</evidence>
<dbReference type="PANTHER" id="PTHR37984:SF5">
    <property type="entry name" value="PROTEIN NYNRIN-LIKE"/>
    <property type="match status" value="1"/>
</dbReference>
<evidence type="ECO:0000313" key="10">
    <source>
        <dbReference type="Proteomes" id="UP000075243"/>
    </source>
</evidence>
<dbReference type="GO" id="GO:0004519">
    <property type="term" value="F:endonuclease activity"/>
    <property type="evidence" value="ECO:0007669"/>
    <property type="project" value="UniProtKB-KW"/>
</dbReference>
<organism evidence="9 10">
    <name type="scientific">Cajanus cajan</name>
    <name type="common">Pigeon pea</name>
    <name type="synonym">Cajanus indicus</name>
    <dbReference type="NCBI Taxonomy" id="3821"/>
    <lineage>
        <taxon>Eukaryota</taxon>
        <taxon>Viridiplantae</taxon>
        <taxon>Streptophyta</taxon>
        <taxon>Embryophyta</taxon>
        <taxon>Tracheophyta</taxon>
        <taxon>Spermatophyta</taxon>
        <taxon>Magnoliopsida</taxon>
        <taxon>eudicotyledons</taxon>
        <taxon>Gunneridae</taxon>
        <taxon>Pentapetalae</taxon>
        <taxon>rosids</taxon>
        <taxon>fabids</taxon>
        <taxon>Fabales</taxon>
        <taxon>Fabaceae</taxon>
        <taxon>Papilionoideae</taxon>
        <taxon>50 kb inversion clade</taxon>
        <taxon>NPAAA clade</taxon>
        <taxon>indigoferoid/millettioid clade</taxon>
        <taxon>Phaseoleae</taxon>
        <taxon>Cajanus</taxon>
    </lineage>
</organism>
<dbReference type="Gene3D" id="3.10.10.10">
    <property type="entry name" value="HIV Type 1 Reverse Transcriptase, subunit A, domain 1"/>
    <property type="match status" value="1"/>
</dbReference>
<dbReference type="Gramene" id="C.cajan_28237.t">
    <property type="protein sequence ID" value="C.cajan_28237.t.cds1"/>
    <property type="gene ID" value="C.cajan_28237"/>
</dbReference>
<dbReference type="PROSITE" id="PS50878">
    <property type="entry name" value="RT_POL"/>
    <property type="match status" value="1"/>
</dbReference>
<keyword evidence="5" id="KW-0255">Endonuclease</keyword>
<proteinExistence type="predicted"/>
<dbReference type="GO" id="GO:0003964">
    <property type="term" value="F:RNA-directed DNA polymerase activity"/>
    <property type="evidence" value="ECO:0007669"/>
    <property type="project" value="UniProtKB-KW"/>
</dbReference>
<dbReference type="PANTHER" id="PTHR37984">
    <property type="entry name" value="PROTEIN CBG26694"/>
    <property type="match status" value="1"/>
</dbReference>
<dbReference type="Proteomes" id="UP000075243">
    <property type="component" value="Unassembled WGS sequence"/>
</dbReference>
<keyword evidence="3" id="KW-0548">Nucleotidyltransferase</keyword>
<evidence type="ECO:0000259" key="8">
    <source>
        <dbReference type="PROSITE" id="PS50878"/>
    </source>
</evidence>
<protein>
    <submittedName>
        <fullName evidence="9">Retrovirus-related Pol polyprotein from transposon gypsy</fullName>
    </submittedName>
</protein>
<dbReference type="Pfam" id="PF00078">
    <property type="entry name" value="RVT_1"/>
    <property type="match status" value="1"/>
</dbReference>
<dbReference type="EMBL" id="KQ483470">
    <property type="protein sequence ID" value="KYP49720.1"/>
    <property type="molecule type" value="Genomic_DNA"/>
</dbReference>
<keyword evidence="4" id="KW-0540">Nuclease</keyword>
<dbReference type="FunFam" id="3.30.70.270:FF:000020">
    <property type="entry name" value="Transposon Tf2-6 polyprotein-like Protein"/>
    <property type="match status" value="1"/>
</dbReference>
<dbReference type="GO" id="GO:0006508">
    <property type="term" value="P:proteolysis"/>
    <property type="evidence" value="ECO:0007669"/>
    <property type="project" value="UniProtKB-KW"/>
</dbReference>
<dbReference type="InterPro" id="IPR050951">
    <property type="entry name" value="Retrovirus_Pol_polyprotein"/>
</dbReference>
<dbReference type="GO" id="GO:0008233">
    <property type="term" value="F:peptidase activity"/>
    <property type="evidence" value="ECO:0007669"/>
    <property type="project" value="UniProtKB-KW"/>
</dbReference>
<accession>A0A151S4H2</accession>
<keyword evidence="6" id="KW-0378">Hydrolase</keyword>
<evidence type="ECO:0000256" key="2">
    <source>
        <dbReference type="ARBA" id="ARBA00022679"/>
    </source>
</evidence>
<dbReference type="InterPro" id="IPR000477">
    <property type="entry name" value="RT_dom"/>
</dbReference>
<dbReference type="CDD" id="cd01647">
    <property type="entry name" value="RT_LTR"/>
    <property type="match status" value="1"/>
</dbReference>
<dbReference type="InterPro" id="IPR043502">
    <property type="entry name" value="DNA/RNA_pol_sf"/>
</dbReference>